<evidence type="ECO:0000256" key="1">
    <source>
        <dbReference type="SAM" id="SignalP"/>
    </source>
</evidence>
<reference evidence="3" key="2">
    <citation type="submission" date="2015-01" db="EMBL/GenBank/DDBJ databases">
        <title>Evolutionary Origins and Diversification of the Mycorrhizal Mutualists.</title>
        <authorList>
            <consortium name="DOE Joint Genome Institute"/>
            <consortium name="Mycorrhizal Genomics Consortium"/>
            <person name="Kohler A."/>
            <person name="Kuo A."/>
            <person name="Nagy L.G."/>
            <person name="Floudas D."/>
            <person name="Copeland A."/>
            <person name="Barry K.W."/>
            <person name="Cichocki N."/>
            <person name="Veneault-Fourrey C."/>
            <person name="LaButti K."/>
            <person name="Lindquist E.A."/>
            <person name="Lipzen A."/>
            <person name="Lundell T."/>
            <person name="Morin E."/>
            <person name="Murat C."/>
            <person name="Riley R."/>
            <person name="Ohm R."/>
            <person name="Sun H."/>
            <person name="Tunlid A."/>
            <person name="Henrissat B."/>
            <person name="Grigoriev I.V."/>
            <person name="Hibbett D.S."/>
            <person name="Martin F."/>
        </authorList>
    </citation>
    <scope>NUCLEOTIDE SEQUENCE [LARGE SCALE GENOMIC DNA]</scope>
    <source>
        <strain evidence="3">Foug A</strain>
    </source>
</reference>
<feature type="signal peptide" evidence="1">
    <location>
        <begin position="1"/>
        <end position="21"/>
    </location>
</feature>
<evidence type="ECO:0008006" key="4">
    <source>
        <dbReference type="Google" id="ProtNLM"/>
    </source>
</evidence>
<feature type="chain" id="PRO_5002163979" description="Secreted protein" evidence="1">
    <location>
        <begin position="22"/>
        <end position="133"/>
    </location>
</feature>
<gene>
    <name evidence="2" type="ORF">SCLCIDRAFT_1209358</name>
</gene>
<organism evidence="2 3">
    <name type="scientific">Scleroderma citrinum Foug A</name>
    <dbReference type="NCBI Taxonomy" id="1036808"/>
    <lineage>
        <taxon>Eukaryota</taxon>
        <taxon>Fungi</taxon>
        <taxon>Dikarya</taxon>
        <taxon>Basidiomycota</taxon>
        <taxon>Agaricomycotina</taxon>
        <taxon>Agaricomycetes</taxon>
        <taxon>Agaricomycetidae</taxon>
        <taxon>Boletales</taxon>
        <taxon>Sclerodermatineae</taxon>
        <taxon>Sclerodermataceae</taxon>
        <taxon>Scleroderma</taxon>
    </lineage>
</organism>
<sequence length="133" mass="14196">MATTFTFLYVIVNAFTDSAFGGNPASCSSRFSSPGSLTADSMLLAAPTKTSIAQCFVQLTTLFLSSSIHTEVPDSDENRLPRPYVGACFAGRGKEPCREIQNTRCIPSFVRGRWILGTGTALQAASSTSSRSQ</sequence>
<name>A0A0C3EKS5_9AGAM</name>
<reference evidence="2 3" key="1">
    <citation type="submission" date="2014-04" db="EMBL/GenBank/DDBJ databases">
        <authorList>
            <consortium name="DOE Joint Genome Institute"/>
            <person name="Kuo A."/>
            <person name="Kohler A."/>
            <person name="Nagy L.G."/>
            <person name="Floudas D."/>
            <person name="Copeland A."/>
            <person name="Barry K.W."/>
            <person name="Cichocki N."/>
            <person name="Veneault-Fourrey C."/>
            <person name="LaButti K."/>
            <person name="Lindquist E.A."/>
            <person name="Lipzen A."/>
            <person name="Lundell T."/>
            <person name="Morin E."/>
            <person name="Murat C."/>
            <person name="Sun H."/>
            <person name="Tunlid A."/>
            <person name="Henrissat B."/>
            <person name="Grigoriev I.V."/>
            <person name="Hibbett D.S."/>
            <person name="Martin F."/>
            <person name="Nordberg H.P."/>
            <person name="Cantor M.N."/>
            <person name="Hua S.X."/>
        </authorList>
    </citation>
    <scope>NUCLEOTIDE SEQUENCE [LARGE SCALE GENOMIC DNA]</scope>
    <source>
        <strain evidence="2 3">Foug A</strain>
    </source>
</reference>
<protein>
    <recommendedName>
        <fullName evidence="4">Secreted protein</fullName>
    </recommendedName>
</protein>
<proteinExistence type="predicted"/>
<dbReference type="Gene3D" id="3.10.310.10">
    <property type="entry name" value="Diaminopimelate Epimerase, Chain A, domain 1"/>
    <property type="match status" value="1"/>
</dbReference>
<keyword evidence="1" id="KW-0732">Signal</keyword>
<dbReference type="InParanoid" id="A0A0C3EKS5"/>
<dbReference type="HOGENOM" id="CLU_1907930_0_0_1"/>
<evidence type="ECO:0000313" key="2">
    <source>
        <dbReference type="EMBL" id="KIM68531.1"/>
    </source>
</evidence>
<keyword evidence="3" id="KW-1185">Reference proteome</keyword>
<dbReference type="OrthoDB" id="75169at2759"/>
<dbReference type="AlphaFoldDB" id="A0A0C3EKS5"/>
<dbReference type="EMBL" id="KN822009">
    <property type="protein sequence ID" value="KIM68531.1"/>
    <property type="molecule type" value="Genomic_DNA"/>
</dbReference>
<evidence type="ECO:0000313" key="3">
    <source>
        <dbReference type="Proteomes" id="UP000053989"/>
    </source>
</evidence>
<accession>A0A0C3EKS5</accession>
<dbReference type="Proteomes" id="UP000053989">
    <property type="component" value="Unassembled WGS sequence"/>
</dbReference>